<comment type="cofactor">
    <cofactor evidence="6">
        <name>Zn(2+)</name>
        <dbReference type="ChEBI" id="CHEBI:29105"/>
    </cofactor>
    <text evidence="6">Binds 1 zinc ion per subunit.</text>
</comment>
<keyword evidence="1 6" id="KW-0645">Protease</keyword>
<comment type="similarity">
    <text evidence="6">Belongs to the peptidase M48 family.</text>
</comment>
<name>A0A840C7B7_9RHOB</name>
<dbReference type="GO" id="GO:0016020">
    <property type="term" value="C:membrane"/>
    <property type="evidence" value="ECO:0007669"/>
    <property type="project" value="TreeGrafter"/>
</dbReference>
<evidence type="ECO:0000259" key="8">
    <source>
        <dbReference type="Pfam" id="PF01435"/>
    </source>
</evidence>
<reference evidence="9" key="1">
    <citation type="submission" date="2020-08" db="EMBL/GenBank/DDBJ databases">
        <title>Genomic Encyclopedia of Type Strains, Phase IV (KMG-IV): sequencing the most valuable type-strain genomes for metagenomic binning, comparative biology and taxonomic classification.</title>
        <authorList>
            <person name="Goeker M."/>
        </authorList>
    </citation>
    <scope>NUCLEOTIDE SEQUENCE [LARGE SCALE GENOMIC DNA]</scope>
    <source>
        <strain evidence="9">DSM 105040</strain>
    </source>
</reference>
<keyword evidence="4 6" id="KW-0862">Zinc</keyword>
<accession>A0A840C7B7</accession>
<sequence length="229" mass="24246">MRLFLPLIFLALSACVTTTTPSTPTAPPVARLAPDVAARNFISVVERVEPVAESECRARTAGTNCDFQIVVDRRGDQPANAYQSLDARGRPVITFTLALIADAQNPDELAFIMGHEAGHHIEGHIPKQQQTSLVGALLLGAGATLSGADQAGVDSAQRLGATLGSRVFSKDMELDADGLGTVIAHKAGYDPVLGARYFTRIPDPGDRFLGSHPPNSQRQQKVAQVAATL</sequence>
<evidence type="ECO:0000313" key="9">
    <source>
        <dbReference type="EMBL" id="MBB4020970.1"/>
    </source>
</evidence>
<comment type="caution">
    <text evidence="9">The sequence shown here is derived from an EMBL/GenBank/DDBJ whole genome shotgun (WGS) entry which is preliminary data.</text>
</comment>
<dbReference type="EMBL" id="JACIEQ010000001">
    <property type="protein sequence ID" value="MBB4020970.1"/>
    <property type="molecule type" value="Genomic_DNA"/>
</dbReference>
<proteinExistence type="inferred from homology"/>
<keyword evidence="5 6" id="KW-0482">Metalloprotease</keyword>
<evidence type="ECO:0000256" key="2">
    <source>
        <dbReference type="ARBA" id="ARBA00022723"/>
    </source>
</evidence>
<dbReference type="PANTHER" id="PTHR22726:SF1">
    <property type="entry name" value="METALLOENDOPEPTIDASE OMA1, MITOCHONDRIAL"/>
    <property type="match status" value="1"/>
</dbReference>
<dbReference type="PROSITE" id="PS51257">
    <property type="entry name" value="PROKAR_LIPOPROTEIN"/>
    <property type="match status" value="1"/>
</dbReference>
<evidence type="ECO:0000256" key="7">
    <source>
        <dbReference type="SAM" id="SignalP"/>
    </source>
</evidence>
<dbReference type="PANTHER" id="PTHR22726">
    <property type="entry name" value="METALLOENDOPEPTIDASE OMA1"/>
    <property type="match status" value="1"/>
</dbReference>
<evidence type="ECO:0000256" key="4">
    <source>
        <dbReference type="ARBA" id="ARBA00022833"/>
    </source>
</evidence>
<feature type="signal peptide" evidence="7">
    <location>
        <begin position="1"/>
        <end position="18"/>
    </location>
</feature>
<dbReference type="AlphaFoldDB" id="A0A840C7B7"/>
<dbReference type="Proteomes" id="UP000585681">
    <property type="component" value="Unassembled WGS sequence"/>
</dbReference>
<keyword evidence="3 6" id="KW-0378">Hydrolase</keyword>
<evidence type="ECO:0000256" key="3">
    <source>
        <dbReference type="ARBA" id="ARBA00022801"/>
    </source>
</evidence>
<dbReference type="GO" id="GO:0051603">
    <property type="term" value="P:proteolysis involved in protein catabolic process"/>
    <property type="evidence" value="ECO:0007669"/>
    <property type="project" value="TreeGrafter"/>
</dbReference>
<evidence type="ECO:0000256" key="5">
    <source>
        <dbReference type="ARBA" id="ARBA00023049"/>
    </source>
</evidence>
<dbReference type="Gene3D" id="3.30.2010.10">
    <property type="entry name" value="Metalloproteases ('zincins'), catalytic domain"/>
    <property type="match status" value="1"/>
</dbReference>
<evidence type="ECO:0000313" key="10">
    <source>
        <dbReference type="Proteomes" id="UP000585681"/>
    </source>
</evidence>
<dbReference type="InterPro" id="IPR001915">
    <property type="entry name" value="Peptidase_M48"/>
</dbReference>
<organism evidence="9 10">
    <name type="scientific">Actibacterium naphthalenivorans</name>
    <dbReference type="NCBI Taxonomy" id="1614693"/>
    <lineage>
        <taxon>Bacteria</taxon>
        <taxon>Pseudomonadati</taxon>
        <taxon>Pseudomonadota</taxon>
        <taxon>Alphaproteobacteria</taxon>
        <taxon>Rhodobacterales</taxon>
        <taxon>Roseobacteraceae</taxon>
        <taxon>Actibacterium</taxon>
    </lineage>
</organism>
<evidence type="ECO:0000256" key="1">
    <source>
        <dbReference type="ARBA" id="ARBA00022670"/>
    </source>
</evidence>
<feature type="domain" description="Peptidase M48" evidence="8">
    <location>
        <begin position="58"/>
        <end position="223"/>
    </location>
</feature>
<evidence type="ECO:0000256" key="6">
    <source>
        <dbReference type="RuleBase" id="RU003983"/>
    </source>
</evidence>
<dbReference type="GO" id="GO:0046872">
    <property type="term" value="F:metal ion binding"/>
    <property type="evidence" value="ECO:0007669"/>
    <property type="project" value="UniProtKB-KW"/>
</dbReference>
<dbReference type="Pfam" id="PF01435">
    <property type="entry name" value="Peptidase_M48"/>
    <property type="match status" value="1"/>
</dbReference>
<keyword evidence="7" id="KW-0732">Signal</keyword>
<keyword evidence="10" id="KW-1185">Reference proteome</keyword>
<dbReference type="InterPro" id="IPR051156">
    <property type="entry name" value="Mito/Outer_Membr_Metalloprot"/>
</dbReference>
<dbReference type="RefSeq" id="WP_054538025.1">
    <property type="nucleotide sequence ID" value="NZ_JACIEQ010000001.1"/>
</dbReference>
<feature type="chain" id="PRO_5032570025" evidence="7">
    <location>
        <begin position="19"/>
        <end position="229"/>
    </location>
</feature>
<keyword evidence="2" id="KW-0479">Metal-binding</keyword>
<gene>
    <name evidence="9" type="ORF">GGR17_000761</name>
</gene>
<dbReference type="GO" id="GO:0004222">
    <property type="term" value="F:metalloendopeptidase activity"/>
    <property type="evidence" value="ECO:0007669"/>
    <property type="project" value="InterPro"/>
</dbReference>
<protein>
    <submittedName>
        <fullName evidence="9">Putative Zn-dependent protease</fullName>
    </submittedName>
</protein>